<keyword evidence="5" id="KW-0862">Zinc</keyword>
<feature type="repeat" description="WD" evidence="6">
    <location>
        <begin position="276"/>
        <end position="311"/>
    </location>
</feature>
<feature type="region of interest" description="Disordered" evidence="7">
    <location>
        <begin position="107"/>
        <end position="173"/>
    </location>
</feature>
<dbReference type="InterPro" id="IPR037590">
    <property type="entry name" value="WDR24"/>
</dbReference>
<dbReference type="RefSeq" id="XP_021882273.1">
    <property type="nucleotide sequence ID" value="XM_022030008.1"/>
</dbReference>
<dbReference type="CDD" id="cd16693">
    <property type="entry name" value="mRING-H2-C3H3C2_WDR24"/>
    <property type="match status" value="1"/>
</dbReference>
<feature type="compositionally biased region" description="Polar residues" evidence="7">
    <location>
        <begin position="34"/>
        <end position="44"/>
    </location>
</feature>
<dbReference type="InterPro" id="IPR015943">
    <property type="entry name" value="WD40/YVTN_repeat-like_dom_sf"/>
</dbReference>
<reference evidence="9 10" key="1">
    <citation type="submission" date="2016-07" db="EMBL/GenBank/DDBJ databases">
        <title>Pervasive Adenine N6-methylation of Active Genes in Fungi.</title>
        <authorList>
            <consortium name="DOE Joint Genome Institute"/>
            <person name="Mondo S.J."/>
            <person name="Dannebaum R.O."/>
            <person name="Kuo R.C."/>
            <person name="Labutti K."/>
            <person name="Haridas S."/>
            <person name="Kuo A."/>
            <person name="Salamov A."/>
            <person name="Ahrendt S.R."/>
            <person name="Lipzen A."/>
            <person name="Sullivan W."/>
            <person name="Andreopoulos W.B."/>
            <person name="Clum A."/>
            <person name="Lindquist E."/>
            <person name="Daum C."/>
            <person name="Ramamoorthy G.K."/>
            <person name="Gryganskyi A."/>
            <person name="Culley D."/>
            <person name="Magnuson J.K."/>
            <person name="James T.Y."/>
            <person name="O'Malley M.A."/>
            <person name="Stajich J.E."/>
            <person name="Spatafora J.W."/>
            <person name="Visel A."/>
            <person name="Grigoriev I.V."/>
        </authorList>
    </citation>
    <scope>NUCLEOTIDE SEQUENCE [LARGE SCALE GENOMIC DNA]</scope>
    <source>
        <strain evidence="9 10">NRRL 3116</strain>
    </source>
</reference>
<feature type="compositionally biased region" description="Gly residues" evidence="7">
    <location>
        <begin position="74"/>
        <end position="86"/>
    </location>
</feature>
<keyword evidence="10" id="KW-1185">Reference proteome</keyword>
<keyword evidence="3" id="KW-0677">Repeat</keyword>
<dbReference type="GO" id="GO:0005829">
    <property type="term" value="C:cytosol"/>
    <property type="evidence" value="ECO:0007669"/>
    <property type="project" value="TreeGrafter"/>
</dbReference>
<evidence type="ECO:0000256" key="2">
    <source>
        <dbReference type="ARBA" id="ARBA00022723"/>
    </source>
</evidence>
<sequence>MMNRDMLKLRKDPTIPYYVGTVTSTTTAFPVTQRLGSPSSTESRPVNARHRPSPKGSGTQGSGQSHGQSQGQSHGQGQGPGVGSTSGSGSTILTVASGTSAALASPVTLTPTTTSTQTTNVSTGMTSSSTLTGGSSISSATGNPGVGIGTMSGTLQGSGTGITQQPFTGAGGAQASNVRTFKFDTNGALSALSASPDYSMVAVVGRDVIKILSVTDSGAEEMINLKAAVGRNAPTGSMDVKWGPTTGRDAKIATTGTNGPIFIWDIGTHNKIDRIIKEHPRSVHRICFSPQEPNLLLSASSDSTIRLWDLRIRDRPGIIMDAKDVVREVQFNPVSMNDIVAGYESGNIQRWDLRNVSTSEKKFMAHMGFVTSLDYHPSGRFLASGGRDRTIKVWDMEDEKRREIHTIPTAQYTSKVQWRPHKPYQLAASFKDESAVQIFDMRRPFVPLHVLTQHDKDATSILWKDTDVLWSVSKDKAFASTYIRGQTSFADLLSSGKATMNCYGQLAFTIASKNSYDSFEKDLVPRSGRPNPRSVALDGSAEATIYRTRQAGGVFDCELFNHEAFIYCAQNYSLDSDNVRAACEHNSNIAWQANKFRDSQTWTAIKLFYSDMAESAIIVSQGEILDAASTEMAAAANKQRNGRAHEDENEGSELSGTRTAKPTVPSLFAIKVSDAPIKRDWSHVETIRNLLEYYAEQGEVQMCVTILLVLANEKDLSEFSRSQQWFGSYIDLLSRFKLWSIATAVSQACKDPEIHTMNQDSTTIHTSCSSCMKPLISRAPTSSGFWACDKCRKVLSSCSVCHMTVRGVFTWCTQCSHGFHLQHAQEWFSQSAECPTGCGHQCFPEMLKIQLEQEQQLDNDRAYDSSFSYHYPRPLHLQQELASYSSHSHHRGGEISEGKESSPMQYSTYSSMI</sequence>
<dbReference type="EMBL" id="MCFF01000014">
    <property type="protein sequence ID" value="ORZ19105.1"/>
    <property type="molecule type" value="Genomic_DNA"/>
</dbReference>
<feature type="region of interest" description="Disordered" evidence="7">
    <location>
        <begin position="636"/>
        <end position="660"/>
    </location>
</feature>
<dbReference type="GO" id="GO:0008270">
    <property type="term" value="F:zinc ion binding"/>
    <property type="evidence" value="ECO:0007669"/>
    <property type="project" value="UniProtKB-KW"/>
</dbReference>
<dbReference type="GO" id="GO:0061700">
    <property type="term" value="C:GATOR2 complex"/>
    <property type="evidence" value="ECO:0007669"/>
    <property type="project" value="TreeGrafter"/>
</dbReference>
<gene>
    <name evidence="9" type="ORF">BCR41DRAFT_421304</name>
</gene>
<dbReference type="Pfam" id="PF00400">
    <property type="entry name" value="WD40"/>
    <property type="match status" value="2"/>
</dbReference>
<dbReference type="GO" id="GO:0016239">
    <property type="term" value="P:positive regulation of macroautophagy"/>
    <property type="evidence" value="ECO:0007669"/>
    <property type="project" value="TreeGrafter"/>
</dbReference>
<dbReference type="STRING" id="64571.A0A1Y2GQD6"/>
<evidence type="ECO:0000313" key="10">
    <source>
        <dbReference type="Proteomes" id="UP000193648"/>
    </source>
</evidence>
<feature type="repeat" description="WD" evidence="6">
    <location>
        <begin position="363"/>
        <end position="404"/>
    </location>
</feature>
<dbReference type="PRINTS" id="PR00320">
    <property type="entry name" value="GPROTEINBRPT"/>
</dbReference>
<organism evidence="9 10">
    <name type="scientific">Lobosporangium transversale</name>
    <dbReference type="NCBI Taxonomy" id="64571"/>
    <lineage>
        <taxon>Eukaryota</taxon>
        <taxon>Fungi</taxon>
        <taxon>Fungi incertae sedis</taxon>
        <taxon>Mucoromycota</taxon>
        <taxon>Mortierellomycotina</taxon>
        <taxon>Mortierellomycetes</taxon>
        <taxon>Mortierellales</taxon>
        <taxon>Mortierellaceae</taxon>
        <taxon>Lobosporangium</taxon>
    </lineage>
</organism>
<comment type="caution">
    <text evidence="9">The sequence shown here is derived from an EMBL/GenBank/DDBJ whole genome shotgun (WGS) entry which is preliminary data.</text>
</comment>
<proteinExistence type="predicted"/>
<evidence type="ECO:0000259" key="8">
    <source>
        <dbReference type="Pfam" id="PF17120"/>
    </source>
</evidence>
<feature type="domain" description="WDR59/RTC1-like RING zinc finger" evidence="8">
    <location>
        <begin position="795"/>
        <end position="843"/>
    </location>
</feature>
<evidence type="ECO:0000256" key="6">
    <source>
        <dbReference type="PROSITE-ProRule" id="PRU00221"/>
    </source>
</evidence>
<dbReference type="InterPro" id="IPR001680">
    <property type="entry name" value="WD40_rpt"/>
</dbReference>
<accession>A0A1Y2GQD6</accession>
<evidence type="ECO:0000313" key="9">
    <source>
        <dbReference type="EMBL" id="ORZ19105.1"/>
    </source>
</evidence>
<evidence type="ECO:0000256" key="1">
    <source>
        <dbReference type="ARBA" id="ARBA00022574"/>
    </source>
</evidence>
<evidence type="ECO:0000256" key="3">
    <source>
        <dbReference type="ARBA" id="ARBA00022737"/>
    </source>
</evidence>
<protein>
    <submittedName>
        <fullName evidence="9">WD40-repeat-containing domain protein</fullName>
    </submittedName>
</protein>
<feature type="compositionally biased region" description="Basic and acidic residues" evidence="7">
    <location>
        <begin position="891"/>
        <end position="900"/>
    </location>
</feature>
<dbReference type="PROSITE" id="PS50294">
    <property type="entry name" value="WD_REPEATS_REGION"/>
    <property type="match status" value="2"/>
</dbReference>
<dbReference type="PANTHER" id="PTHR46200:SF1">
    <property type="entry name" value="GATOR COMPLEX PROTEIN WDR24"/>
    <property type="match status" value="1"/>
</dbReference>
<dbReference type="InterPro" id="IPR019775">
    <property type="entry name" value="WD40_repeat_CS"/>
</dbReference>
<feature type="compositionally biased region" description="Polar residues" evidence="7">
    <location>
        <begin position="902"/>
        <end position="913"/>
    </location>
</feature>
<dbReference type="AlphaFoldDB" id="A0A1Y2GQD6"/>
<feature type="compositionally biased region" description="Low complexity" evidence="7">
    <location>
        <begin position="62"/>
        <end position="73"/>
    </location>
</feature>
<dbReference type="SMART" id="SM00320">
    <property type="entry name" value="WD40"/>
    <property type="match status" value="6"/>
</dbReference>
<dbReference type="InterPro" id="IPR020472">
    <property type="entry name" value="WD40_PAC1"/>
</dbReference>
<keyword evidence="2" id="KW-0479">Metal-binding</keyword>
<dbReference type="Pfam" id="PF17120">
    <property type="entry name" value="zf-RING_16"/>
    <property type="match status" value="1"/>
</dbReference>
<feature type="region of interest" description="Disordered" evidence="7">
    <location>
        <begin position="29"/>
        <end position="92"/>
    </location>
</feature>
<evidence type="ECO:0000256" key="5">
    <source>
        <dbReference type="ARBA" id="ARBA00022833"/>
    </source>
</evidence>
<dbReference type="GO" id="GO:0005774">
    <property type="term" value="C:vacuolar membrane"/>
    <property type="evidence" value="ECO:0007669"/>
    <property type="project" value="TreeGrafter"/>
</dbReference>
<keyword evidence="4" id="KW-0863">Zinc-finger</keyword>
<dbReference type="InParanoid" id="A0A1Y2GQD6"/>
<feature type="region of interest" description="Disordered" evidence="7">
    <location>
        <begin position="888"/>
        <end position="913"/>
    </location>
</feature>
<dbReference type="GeneID" id="33571851"/>
<feature type="compositionally biased region" description="Gly residues" evidence="7">
    <location>
        <begin position="144"/>
        <end position="160"/>
    </location>
</feature>
<dbReference type="OrthoDB" id="60955at2759"/>
<dbReference type="GO" id="GO:1904263">
    <property type="term" value="P:positive regulation of TORC1 signaling"/>
    <property type="evidence" value="ECO:0007669"/>
    <property type="project" value="TreeGrafter"/>
</dbReference>
<dbReference type="SUPFAM" id="SSF50978">
    <property type="entry name" value="WD40 repeat-like"/>
    <property type="match status" value="1"/>
</dbReference>
<feature type="compositionally biased region" description="Low complexity" evidence="7">
    <location>
        <begin position="108"/>
        <end position="142"/>
    </location>
</feature>
<dbReference type="PROSITE" id="PS50082">
    <property type="entry name" value="WD_REPEATS_2"/>
    <property type="match status" value="2"/>
</dbReference>
<evidence type="ECO:0000256" key="7">
    <source>
        <dbReference type="SAM" id="MobiDB-lite"/>
    </source>
</evidence>
<dbReference type="InterPro" id="IPR049566">
    <property type="entry name" value="WDR59_RTC1-like_RING_Znf"/>
</dbReference>
<dbReference type="PANTHER" id="PTHR46200">
    <property type="entry name" value="GATOR COMPLEX PROTEIN WDR24"/>
    <property type="match status" value="1"/>
</dbReference>
<dbReference type="Gene3D" id="2.130.10.10">
    <property type="entry name" value="YVTN repeat-like/Quinoprotein amine dehydrogenase"/>
    <property type="match status" value="2"/>
</dbReference>
<evidence type="ECO:0000256" key="4">
    <source>
        <dbReference type="ARBA" id="ARBA00022771"/>
    </source>
</evidence>
<dbReference type="Proteomes" id="UP000193648">
    <property type="component" value="Unassembled WGS sequence"/>
</dbReference>
<name>A0A1Y2GQD6_9FUNG</name>
<keyword evidence="1 6" id="KW-0853">WD repeat</keyword>
<dbReference type="PROSITE" id="PS00678">
    <property type="entry name" value="WD_REPEATS_1"/>
    <property type="match status" value="2"/>
</dbReference>
<dbReference type="InterPro" id="IPR036322">
    <property type="entry name" value="WD40_repeat_dom_sf"/>
</dbReference>